<dbReference type="PROSITE" id="PS00409">
    <property type="entry name" value="PROKAR_NTER_METHYL"/>
    <property type="match status" value="1"/>
</dbReference>
<accession>A0ABQ5NGQ7</accession>
<keyword evidence="4" id="KW-1133">Transmembrane helix</keyword>
<keyword evidence="2" id="KW-0488">Methylation</keyword>
<gene>
    <name evidence="5" type="ORF">LYSBPC_03890</name>
</gene>
<organism evidence="5 6">
    <name type="scientific">Lysinibacillus piscis</name>
    <dbReference type="NCBI Taxonomy" id="2518931"/>
    <lineage>
        <taxon>Bacteria</taxon>
        <taxon>Bacillati</taxon>
        <taxon>Bacillota</taxon>
        <taxon>Bacilli</taxon>
        <taxon>Bacillales</taxon>
        <taxon>Bacillaceae</taxon>
        <taxon>Lysinibacillus</taxon>
    </lineage>
</organism>
<protein>
    <recommendedName>
        <fullName evidence="7">Prepilin-type N-terminal cleavage/methylation domain-containing protein</fullName>
    </recommendedName>
</protein>
<keyword evidence="3" id="KW-0178">Competence</keyword>
<evidence type="ECO:0000256" key="3">
    <source>
        <dbReference type="ARBA" id="ARBA00023287"/>
    </source>
</evidence>
<comment type="subcellular location">
    <subcellularLocation>
        <location evidence="1">Cell surface</location>
    </subcellularLocation>
</comment>
<name>A0ABQ5NGQ7_9BACI</name>
<sequence>MQQTPKQKQKNNQNQGGIFMFKTMKKRIKNEKGLTLIELLAVIVILAIVAAIAVPAIGNIIDNSRSKAVIADATNIMNAAQLYFTDNASPADATFTNTGTKTEGLDDFIESIGKIETFTVTNKEGAPDVIAFTAKVNGNTATFSSLTLDQLNSATVSKGIIKIGNTEYGGTTPTNP</sequence>
<evidence type="ECO:0008006" key="7">
    <source>
        <dbReference type="Google" id="ProtNLM"/>
    </source>
</evidence>
<comment type="caution">
    <text evidence="5">The sequence shown here is derived from an EMBL/GenBank/DDBJ whole genome shotgun (WGS) entry which is preliminary data.</text>
</comment>
<dbReference type="EMBL" id="BRZA01000001">
    <property type="protein sequence ID" value="GLC87262.1"/>
    <property type="molecule type" value="Genomic_DNA"/>
</dbReference>
<dbReference type="Pfam" id="PF07963">
    <property type="entry name" value="N_methyl"/>
    <property type="match status" value="1"/>
</dbReference>
<keyword evidence="4" id="KW-0812">Transmembrane</keyword>
<dbReference type="SUPFAM" id="SSF54523">
    <property type="entry name" value="Pili subunits"/>
    <property type="match status" value="1"/>
</dbReference>
<evidence type="ECO:0000256" key="4">
    <source>
        <dbReference type="SAM" id="Phobius"/>
    </source>
</evidence>
<dbReference type="Gene3D" id="3.30.700.10">
    <property type="entry name" value="Glycoprotein, Type 4 Pilin"/>
    <property type="match status" value="1"/>
</dbReference>
<dbReference type="Proteomes" id="UP001065593">
    <property type="component" value="Unassembled WGS sequence"/>
</dbReference>
<dbReference type="InterPro" id="IPR000983">
    <property type="entry name" value="Bac_GSPG_pilin"/>
</dbReference>
<dbReference type="InterPro" id="IPR045584">
    <property type="entry name" value="Pilin-like"/>
</dbReference>
<proteinExistence type="predicted"/>
<reference evidence="5" key="1">
    <citation type="submission" date="2022-08" db="EMBL/GenBank/DDBJ databases">
        <title>Draft genome sequence of Lysinibacillus sp. strain KH24.</title>
        <authorList>
            <person name="Kanbe H."/>
            <person name="Itoh H."/>
        </authorList>
    </citation>
    <scope>NUCLEOTIDE SEQUENCE</scope>
    <source>
        <strain evidence="5">KH24</strain>
    </source>
</reference>
<feature type="transmembrane region" description="Helical" evidence="4">
    <location>
        <begin position="34"/>
        <end position="57"/>
    </location>
</feature>
<dbReference type="PRINTS" id="PR00813">
    <property type="entry name" value="BCTERIALGSPG"/>
</dbReference>
<keyword evidence="6" id="KW-1185">Reference proteome</keyword>
<dbReference type="NCBIfam" id="TIGR02532">
    <property type="entry name" value="IV_pilin_GFxxxE"/>
    <property type="match status" value="1"/>
</dbReference>
<evidence type="ECO:0000313" key="6">
    <source>
        <dbReference type="Proteomes" id="UP001065593"/>
    </source>
</evidence>
<evidence type="ECO:0000256" key="1">
    <source>
        <dbReference type="ARBA" id="ARBA00004241"/>
    </source>
</evidence>
<dbReference type="InterPro" id="IPR012902">
    <property type="entry name" value="N_methyl_site"/>
</dbReference>
<keyword evidence="4" id="KW-0472">Membrane</keyword>
<evidence type="ECO:0000313" key="5">
    <source>
        <dbReference type="EMBL" id="GLC87262.1"/>
    </source>
</evidence>
<evidence type="ECO:0000256" key="2">
    <source>
        <dbReference type="ARBA" id="ARBA00022481"/>
    </source>
</evidence>